<protein>
    <recommendedName>
        <fullName evidence="4 14">Undecaprenyl-diphosphatase</fullName>
        <ecNumber evidence="3 14">3.6.1.27</ecNumber>
    </recommendedName>
    <alternativeName>
        <fullName evidence="12 14">Bacitracin resistance protein</fullName>
    </alternativeName>
    <alternativeName>
        <fullName evidence="11 14">Undecaprenyl pyrophosphate phosphatase</fullName>
    </alternativeName>
</protein>
<feature type="transmembrane region" description="Helical" evidence="14">
    <location>
        <begin position="259"/>
        <end position="275"/>
    </location>
</feature>
<evidence type="ECO:0000256" key="3">
    <source>
        <dbReference type="ARBA" id="ARBA00012374"/>
    </source>
</evidence>
<accession>A0A1Y6B9J0</accession>
<dbReference type="GO" id="GO:0050380">
    <property type="term" value="F:undecaprenyl-diphosphatase activity"/>
    <property type="evidence" value="ECO:0007669"/>
    <property type="project" value="UniProtKB-UniRule"/>
</dbReference>
<evidence type="ECO:0000256" key="9">
    <source>
        <dbReference type="ARBA" id="ARBA00023136"/>
    </source>
</evidence>
<keyword evidence="5 14" id="KW-1003">Cell membrane</keyword>
<reference evidence="15 16" key="1">
    <citation type="submission" date="2017-04" db="EMBL/GenBank/DDBJ databases">
        <authorList>
            <person name="Afonso C.L."/>
            <person name="Miller P.J."/>
            <person name="Scott M.A."/>
            <person name="Spackman E."/>
            <person name="Goraichik I."/>
            <person name="Dimitrov K.M."/>
            <person name="Suarez D.L."/>
            <person name="Swayne D.E."/>
        </authorList>
    </citation>
    <scope>NUCLEOTIDE SEQUENCE [LARGE SCALE GENOMIC DNA]</scope>
    <source>
        <strain evidence="15 16">USBA 355</strain>
    </source>
</reference>
<evidence type="ECO:0000256" key="13">
    <source>
        <dbReference type="ARBA" id="ARBA00047594"/>
    </source>
</evidence>
<keyword evidence="14" id="KW-0961">Cell wall biogenesis/degradation</keyword>
<feature type="transmembrane region" description="Helical" evidence="14">
    <location>
        <begin position="43"/>
        <end position="64"/>
    </location>
</feature>
<comment type="similarity">
    <text evidence="2 14">Belongs to the UppP family.</text>
</comment>
<dbReference type="GO" id="GO:0008360">
    <property type="term" value="P:regulation of cell shape"/>
    <property type="evidence" value="ECO:0007669"/>
    <property type="project" value="UniProtKB-KW"/>
</dbReference>
<evidence type="ECO:0000313" key="15">
    <source>
        <dbReference type="EMBL" id="SME91711.1"/>
    </source>
</evidence>
<evidence type="ECO:0000256" key="12">
    <source>
        <dbReference type="ARBA" id="ARBA00032932"/>
    </source>
</evidence>
<dbReference type="Pfam" id="PF02673">
    <property type="entry name" value="BacA"/>
    <property type="match status" value="1"/>
</dbReference>
<comment type="function">
    <text evidence="14">Catalyzes the dephosphorylation of undecaprenyl diphosphate (UPP). Confers resistance to bacitracin.</text>
</comment>
<dbReference type="NCBIfam" id="NF001397">
    <property type="entry name" value="PRK00281.3-4"/>
    <property type="match status" value="1"/>
</dbReference>
<dbReference type="GO" id="GO:0046677">
    <property type="term" value="P:response to antibiotic"/>
    <property type="evidence" value="ECO:0007669"/>
    <property type="project" value="UniProtKB-UniRule"/>
</dbReference>
<keyword evidence="8 14" id="KW-1133">Transmembrane helix</keyword>
<keyword evidence="7 14" id="KW-0378">Hydrolase</keyword>
<evidence type="ECO:0000256" key="5">
    <source>
        <dbReference type="ARBA" id="ARBA00022475"/>
    </source>
</evidence>
<dbReference type="RefSeq" id="WP_085120775.1">
    <property type="nucleotide sequence ID" value="NZ_FWZX01000001.1"/>
</dbReference>
<name>A0A1Y6B9J0_9PROT</name>
<dbReference type="AlphaFoldDB" id="A0A1Y6B9J0"/>
<feature type="transmembrane region" description="Helical" evidence="14">
    <location>
        <begin position="120"/>
        <end position="139"/>
    </location>
</feature>
<evidence type="ECO:0000256" key="2">
    <source>
        <dbReference type="ARBA" id="ARBA00010621"/>
    </source>
</evidence>
<comment type="subcellular location">
    <subcellularLocation>
        <location evidence="1 14">Cell membrane</location>
        <topology evidence="1 14">Multi-pass membrane protein</topology>
    </subcellularLocation>
</comment>
<dbReference type="PANTHER" id="PTHR30622">
    <property type="entry name" value="UNDECAPRENYL-DIPHOSPHATASE"/>
    <property type="match status" value="1"/>
</dbReference>
<dbReference type="EC" id="3.6.1.27" evidence="3 14"/>
<dbReference type="HAMAP" id="MF_01006">
    <property type="entry name" value="Undec_diphosphatase"/>
    <property type="match status" value="1"/>
</dbReference>
<dbReference type="InterPro" id="IPR003824">
    <property type="entry name" value="UppP"/>
</dbReference>
<dbReference type="EMBL" id="FWZX01000001">
    <property type="protein sequence ID" value="SME91711.1"/>
    <property type="molecule type" value="Genomic_DNA"/>
</dbReference>
<evidence type="ECO:0000256" key="1">
    <source>
        <dbReference type="ARBA" id="ARBA00004651"/>
    </source>
</evidence>
<keyword evidence="9 14" id="KW-0472">Membrane</keyword>
<evidence type="ECO:0000256" key="8">
    <source>
        <dbReference type="ARBA" id="ARBA00022989"/>
    </source>
</evidence>
<keyword evidence="6 14" id="KW-0812">Transmembrane</keyword>
<evidence type="ECO:0000256" key="6">
    <source>
        <dbReference type="ARBA" id="ARBA00022692"/>
    </source>
</evidence>
<comment type="catalytic activity">
    <reaction evidence="13 14">
        <text>di-trans,octa-cis-undecaprenyl diphosphate + H2O = di-trans,octa-cis-undecaprenyl phosphate + phosphate + H(+)</text>
        <dbReference type="Rhea" id="RHEA:28094"/>
        <dbReference type="ChEBI" id="CHEBI:15377"/>
        <dbReference type="ChEBI" id="CHEBI:15378"/>
        <dbReference type="ChEBI" id="CHEBI:43474"/>
        <dbReference type="ChEBI" id="CHEBI:58405"/>
        <dbReference type="ChEBI" id="CHEBI:60392"/>
        <dbReference type="EC" id="3.6.1.27"/>
    </reaction>
</comment>
<evidence type="ECO:0000256" key="7">
    <source>
        <dbReference type="ARBA" id="ARBA00022801"/>
    </source>
</evidence>
<feature type="transmembrane region" description="Helical" evidence="14">
    <location>
        <begin position="192"/>
        <end position="212"/>
    </location>
</feature>
<feature type="transmembrane region" description="Helical" evidence="14">
    <location>
        <begin position="224"/>
        <end position="247"/>
    </location>
</feature>
<dbReference type="GO" id="GO:0071555">
    <property type="term" value="P:cell wall organization"/>
    <property type="evidence" value="ECO:0007669"/>
    <property type="project" value="UniProtKB-KW"/>
</dbReference>
<dbReference type="STRING" id="560819.SAMN05428998_101433"/>
<dbReference type="GO" id="GO:0005886">
    <property type="term" value="C:plasma membrane"/>
    <property type="evidence" value="ECO:0007669"/>
    <property type="project" value="UniProtKB-SubCell"/>
</dbReference>
<feature type="transmembrane region" description="Helical" evidence="14">
    <location>
        <begin position="90"/>
        <end position="108"/>
    </location>
</feature>
<evidence type="ECO:0000313" key="16">
    <source>
        <dbReference type="Proteomes" id="UP000192917"/>
    </source>
</evidence>
<gene>
    <name evidence="14" type="primary">uppP</name>
    <name evidence="15" type="ORF">SAMN05428998_101433</name>
</gene>
<feature type="transmembrane region" description="Helical" evidence="14">
    <location>
        <begin position="151"/>
        <end position="172"/>
    </location>
</feature>
<keyword evidence="14" id="KW-0133">Cell shape</keyword>
<comment type="miscellaneous">
    <text evidence="14">Bacitracin is thought to be involved in the inhibition of peptidoglycan synthesis by sequestering undecaprenyl diphosphate, thereby reducing the pool of lipid carrier available.</text>
</comment>
<evidence type="ECO:0000256" key="4">
    <source>
        <dbReference type="ARBA" id="ARBA00021581"/>
    </source>
</evidence>
<evidence type="ECO:0000256" key="10">
    <source>
        <dbReference type="ARBA" id="ARBA00023251"/>
    </source>
</evidence>
<keyword evidence="16" id="KW-1185">Reference proteome</keyword>
<keyword evidence="10 14" id="KW-0046">Antibiotic resistance</keyword>
<dbReference type="PANTHER" id="PTHR30622:SF4">
    <property type="entry name" value="UNDECAPRENYL-DIPHOSPHATASE"/>
    <property type="match status" value="1"/>
</dbReference>
<evidence type="ECO:0000256" key="14">
    <source>
        <dbReference type="HAMAP-Rule" id="MF_01006"/>
    </source>
</evidence>
<organism evidence="15 16">
    <name type="scientific">Tistlia consotensis USBA 355</name>
    <dbReference type="NCBI Taxonomy" id="560819"/>
    <lineage>
        <taxon>Bacteria</taxon>
        <taxon>Pseudomonadati</taxon>
        <taxon>Pseudomonadota</taxon>
        <taxon>Alphaproteobacteria</taxon>
        <taxon>Rhodospirillales</taxon>
        <taxon>Rhodovibrionaceae</taxon>
        <taxon>Tistlia</taxon>
    </lineage>
</organism>
<keyword evidence="14" id="KW-0573">Peptidoglycan synthesis</keyword>
<dbReference type="GO" id="GO:0009252">
    <property type="term" value="P:peptidoglycan biosynthetic process"/>
    <property type="evidence" value="ECO:0007669"/>
    <property type="project" value="UniProtKB-KW"/>
</dbReference>
<dbReference type="Proteomes" id="UP000192917">
    <property type="component" value="Unassembled WGS sequence"/>
</dbReference>
<sequence>MTLLQALAVAALQGITELFPVSSLGHAVVLPALLGWSLDRQGGSFLPFLVVLHLGTATALLVFFRRDWVALVGALLGFGEPEERAERRRLIGLMVVATLPAVVVGFALEKTFRELFATPVVAAAFLVVNGAVLFGGERLRRRSSHGELSSLTWKGALAIGLWQCTALIPGISRSGATILGGLLAGLHHKASARFSFLIATPIIFAAGVLEVPKLLHQSSAALDATVWLAGAVAAVCAYASTAFLMRYFGERDLDALDPFAWYCMALGAVALGVFLI</sequence>
<evidence type="ECO:0000256" key="11">
    <source>
        <dbReference type="ARBA" id="ARBA00032707"/>
    </source>
</evidence>
<proteinExistence type="inferred from homology"/>